<dbReference type="FunCoup" id="G8ZNW2">
    <property type="interactions" value="230"/>
</dbReference>
<dbReference type="GeneID" id="11504148"/>
<dbReference type="Pfam" id="PF01699">
    <property type="entry name" value="Na_Ca_ex"/>
    <property type="match status" value="2"/>
</dbReference>
<dbReference type="InterPro" id="IPR051359">
    <property type="entry name" value="CaCA_antiporter"/>
</dbReference>
<evidence type="ECO:0000313" key="10">
    <source>
        <dbReference type="EMBL" id="CCE90306.1"/>
    </source>
</evidence>
<keyword evidence="4 8" id="KW-0812">Transmembrane</keyword>
<dbReference type="Proteomes" id="UP000005627">
    <property type="component" value="Chromosome 2"/>
</dbReference>
<dbReference type="PANTHER" id="PTHR12266">
    <property type="entry name" value="NA+/CA2+ K+ INDEPENDENT EXCHANGER"/>
    <property type="match status" value="1"/>
</dbReference>
<evidence type="ECO:0000256" key="6">
    <source>
        <dbReference type="ARBA" id="ARBA00023136"/>
    </source>
</evidence>
<feature type="transmembrane region" description="Helical" evidence="8">
    <location>
        <begin position="7"/>
        <end position="25"/>
    </location>
</feature>
<dbReference type="GO" id="GO:0008324">
    <property type="term" value="F:monoatomic cation transmembrane transporter activity"/>
    <property type="evidence" value="ECO:0007669"/>
    <property type="project" value="TreeGrafter"/>
</dbReference>
<feature type="region of interest" description="Disordered" evidence="7">
    <location>
        <begin position="338"/>
        <end position="362"/>
    </location>
</feature>
<organism evidence="10 11">
    <name type="scientific">Torulaspora delbrueckii</name>
    <name type="common">Yeast</name>
    <name type="synonym">Candida colliculosa</name>
    <dbReference type="NCBI Taxonomy" id="4950"/>
    <lineage>
        <taxon>Eukaryota</taxon>
        <taxon>Fungi</taxon>
        <taxon>Dikarya</taxon>
        <taxon>Ascomycota</taxon>
        <taxon>Saccharomycotina</taxon>
        <taxon>Saccharomycetes</taxon>
        <taxon>Saccharomycetales</taxon>
        <taxon>Saccharomycetaceae</taxon>
        <taxon>Torulaspora</taxon>
    </lineage>
</organism>
<feature type="transmembrane region" description="Helical" evidence="8">
    <location>
        <begin position="667"/>
        <end position="684"/>
    </location>
</feature>
<dbReference type="HOGENOM" id="CLU_004979_2_1_1"/>
<dbReference type="Gene3D" id="1.20.1420.30">
    <property type="entry name" value="NCX, central ion-binding region"/>
    <property type="match status" value="2"/>
</dbReference>
<dbReference type="InterPro" id="IPR044880">
    <property type="entry name" value="NCX_ion-bd_dom_sf"/>
</dbReference>
<evidence type="ECO:0000256" key="5">
    <source>
        <dbReference type="ARBA" id="ARBA00022989"/>
    </source>
</evidence>
<dbReference type="GO" id="GO:0006874">
    <property type="term" value="P:intracellular calcium ion homeostasis"/>
    <property type="evidence" value="ECO:0007669"/>
    <property type="project" value="TreeGrafter"/>
</dbReference>
<dbReference type="InParanoid" id="G8ZNW2"/>
<evidence type="ECO:0000256" key="4">
    <source>
        <dbReference type="ARBA" id="ARBA00022692"/>
    </source>
</evidence>
<dbReference type="AlphaFoldDB" id="G8ZNW2"/>
<dbReference type="eggNOG" id="KOG2399">
    <property type="taxonomic scope" value="Eukaryota"/>
</dbReference>
<feature type="domain" description="Sodium/calcium exchanger membrane region" evidence="9">
    <location>
        <begin position="525"/>
        <end position="683"/>
    </location>
</feature>
<dbReference type="PANTHER" id="PTHR12266:SF0">
    <property type="entry name" value="MITOCHONDRIAL SODIUM_CALCIUM EXCHANGER PROTEIN"/>
    <property type="match status" value="1"/>
</dbReference>
<comment type="similarity">
    <text evidence="2">Belongs to the Ca(2+):cation antiporter (CaCA) (TC 2.A.19) family.</text>
</comment>
<dbReference type="GO" id="GO:0005783">
    <property type="term" value="C:endoplasmic reticulum"/>
    <property type="evidence" value="ECO:0007669"/>
    <property type="project" value="EnsemblFungi"/>
</dbReference>
<feature type="transmembrane region" description="Helical" evidence="8">
    <location>
        <begin position="187"/>
        <end position="207"/>
    </location>
</feature>
<feature type="transmembrane region" description="Helical" evidence="8">
    <location>
        <begin position="163"/>
        <end position="181"/>
    </location>
</feature>
<feature type="transmembrane region" description="Helical" evidence="8">
    <location>
        <begin position="437"/>
        <end position="457"/>
    </location>
</feature>
<feature type="transmembrane region" description="Helical" evidence="8">
    <location>
        <begin position="492"/>
        <end position="510"/>
    </location>
</feature>
<feature type="domain" description="Sodium/calcium exchanger membrane region" evidence="9">
    <location>
        <begin position="38"/>
        <end position="206"/>
    </location>
</feature>
<dbReference type="OrthoDB" id="407410at2759"/>
<sequence length="688" mass="77817">MRQVARWLTTVLFYLANIGLIFYCFRNKTLWRVYLEPLVLLECFIALGLIASDFLTPSLSRISRKILHVSDRVSGLTLLALGNAVPDITSTYQAMSADATTMAVGELFGGIFFLLTVVLGSMALVKPIELRPLKMIAVEESRELESFKAEEDERRIIYDRSDFIQDIAIFAGLVMMSAIFLSDGRLMFWECVVMVISYGAYATYLVFYQKSCVADICEVEERAVTDEPLSDLSTMMTNTDRASLCDGNIRFFDSGVHERRANIRRRIRRYLRSNYNGWVRITLRDCLDIWENEDILQMSRIGEQEDDVDSVYENNQEEDRLVPIRRTTSLQDVRQIPSIYIPEEQSRPGSVSSSVDEPTENSRLLSTKVRPFSQKSLSCDHIPGFFSSCQRDQGPADSICSSGIQLPEEDTMRSWPSDFKLISYLTDKSMCLPTTEYIALFFTTPVSLLLCLLIPFLHHREEDRDIHIVEAIRLTLLPIMTWCLVHEPSFSLPPYLLFGLSFVILCLLIYRQRRSIVRHNTNIVAVAAFVLCLSTICYCVHIVVMTLTNWAESFNISGTILGLTVFAWGNSMGDLVSNIIFVQIGVLDLALGACFGSPLLYFVFGVGIDGLILNFRRWKNCGGPLYLCHIDYTMDSYLGCSGIGIVLAFLVFAIVVPLNNWRIDGKISSVLLTLYAAVIGLSIYREVV</sequence>
<dbReference type="STRING" id="1076872.G8ZNW2"/>
<evidence type="ECO:0000256" key="3">
    <source>
        <dbReference type="ARBA" id="ARBA00022448"/>
    </source>
</evidence>
<keyword evidence="5 8" id="KW-1133">Transmembrane helix</keyword>
<keyword evidence="6 8" id="KW-0472">Membrane</keyword>
<evidence type="ECO:0000256" key="1">
    <source>
        <dbReference type="ARBA" id="ARBA00004141"/>
    </source>
</evidence>
<feature type="transmembrane region" description="Helical" evidence="8">
    <location>
        <begin position="599"/>
        <end position="615"/>
    </location>
</feature>
<protein>
    <recommendedName>
        <fullName evidence="9">Sodium/calcium exchanger membrane region domain-containing protein</fullName>
    </recommendedName>
</protein>
<name>G8ZNW2_TORDE</name>
<accession>G8ZNW2</accession>
<evidence type="ECO:0000256" key="8">
    <source>
        <dbReference type="SAM" id="Phobius"/>
    </source>
</evidence>
<gene>
    <name evidence="10" type="primary">TDEL0B01770</name>
    <name evidence="10" type="ORF">TDEL_0B01770</name>
</gene>
<feature type="transmembrane region" description="Helical" evidence="8">
    <location>
        <begin position="37"/>
        <end position="55"/>
    </location>
</feature>
<reference evidence="10 11" key="1">
    <citation type="journal article" date="2011" name="Proc. Natl. Acad. Sci. U.S.A.">
        <title>Evolutionary erosion of yeast sex chromosomes by mating-type switching accidents.</title>
        <authorList>
            <person name="Gordon J.L."/>
            <person name="Armisen D."/>
            <person name="Proux-Wera E."/>
            <person name="Oheigeartaigh S.S."/>
            <person name="Byrne K.P."/>
            <person name="Wolfe K.H."/>
        </authorList>
    </citation>
    <scope>NUCLEOTIDE SEQUENCE [LARGE SCALE GENOMIC DNA]</scope>
    <source>
        <strain evidence="11">ATCC 10662 / CBS 1146 / NBRC 0425 / NCYC 2629 / NRRL Y-866</strain>
    </source>
</reference>
<evidence type="ECO:0000256" key="2">
    <source>
        <dbReference type="ARBA" id="ARBA00008170"/>
    </source>
</evidence>
<dbReference type="GO" id="GO:0097720">
    <property type="term" value="P:calcineurin-mediated signaling"/>
    <property type="evidence" value="ECO:0007669"/>
    <property type="project" value="EnsemblFungi"/>
</dbReference>
<evidence type="ECO:0000259" key="9">
    <source>
        <dbReference type="Pfam" id="PF01699"/>
    </source>
</evidence>
<dbReference type="InterPro" id="IPR004837">
    <property type="entry name" value="NaCa_Exmemb"/>
</dbReference>
<evidence type="ECO:0000256" key="7">
    <source>
        <dbReference type="SAM" id="MobiDB-lite"/>
    </source>
</evidence>
<dbReference type="EMBL" id="HE616743">
    <property type="protein sequence ID" value="CCE90306.1"/>
    <property type="molecule type" value="Genomic_DNA"/>
</dbReference>
<feature type="transmembrane region" description="Helical" evidence="8">
    <location>
        <begin position="107"/>
        <end position="125"/>
    </location>
</feature>
<feature type="transmembrane region" description="Helical" evidence="8">
    <location>
        <begin position="636"/>
        <end position="655"/>
    </location>
</feature>
<dbReference type="KEGG" id="tdl:TDEL_0B01770"/>
<comment type="subcellular location">
    <subcellularLocation>
        <location evidence="1">Membrane</location>
        <topology evidence="1">Multi-pass membrane protein</topology>
    </subcellularLocation>
</comment>
<keyword evidence="3" id="KW-0813">Transport</keyword>
<proteinExistence type="inferred from homology"/>
<keyword evidence="11" id="KW-1185">Reference proteome</keyword>
<feature type="compositionally biased region" description="Polar residues" evidence="7">
    <location>
        <begin position="347"/>
        <end position="362"/>
    </location>
</feature>
<evidence type="ECO:0000313" key="11">
    <source>
        <dbReference type="Proteomes" id="UP000005627"/>
    </source>
</evidence>
<dbReference type="GO" id="GO:0005794">
    <property type="term" value="C:Golgi apparatus"/>
    <property type="evidence" value="ECO:0007669"/>
    <property type="project" value="EnsemblFungi"/>
</dbReference>
<dbReference type="RefSeq" id="XP_003679517.1">
    <property type="nucleotide sequence ID" value="XM_003679469.1"/>
</dbReference>
<feature type="transmembrane region" description="Helical" evidence="8">
    <location>
        <begin position="522"/>
        <end position="544"/>
    </location>
</feature>
<dbReference type="GO" id="GO:0016020">
    <property type="term" value="C:membrane"/>
    <property type="evidence" value="ECO:0007669"/>
    <property type="project" value="UniProtKB-SubCell"/>
</dbReference>